<keyword evidence="1" id="KW-0031">Aminopeptidase</keyword>
<dbReference type="RefSeq" id="WP_219879197.1">
    <property type="nucleotide sequence ID" value="NZ_JAHYXK010000035.1"/>
</dbReference>
<feature type="signal peptide" evidence="7">
    <location>
        <begin position="1"/>
        <end position="22"/>
    </location>
</feature>
<dbReference type="PROSITE" id="PS51257">
    <property type="entry name" value="PROKAR_LIPOPROTEIN"/>
    <property type="match status" value="1"/>
</dbReference>
<organism evidence="9 10">
    <name type="scientific">Pontibacter aydingkolensis</name>
    <dbReference type="NCBI Taxonomy" id="1911536"/>
    <lineage>
        <taxon>Bacteria</taxon>
        <taxon>Pseudomonadati</taxon>
        <taxon>Bacteroidota</taxon>
        <taxon>Cytophagia</taxon>
        <taxon>Cytophagales</taxon>
        <taxon>Hymenobacteraceae</taxon>
        <taxon>Pontibacter</taxon>
    </lineage>
</organism>
<dbReference type="Gene3D" id="3.50.30.30">
    <property type="match status" value="1"/>
</dbReference>
<keyword evidence="4 7" id="KW-0732">Signal</keyword>
<dbReference type="EMBL" id="JAHYXK010000035">
    <property type="protein sequence ID" value="MBW7469324.1"/>
    <property type="molecule type" value="Genomic_DNA"/>
</dbReference>
<feature type="chain" id="PRO_5045560660" evidence="7">
    <location>
        <begin position="23"/>
        <end position="583"/>
    </location>
</feature>
<evidence type="ECO:0000256" key="5">
    <source>
        <dbReference type="ARBA" id="ARBA00022801"/>
    </source>
</evidence>
<dbReference type="SUPFAM" id="SSF52025">
    <property type="entry name" value="PA domain"/>
    <property type="match status" value="1"/>
</dbReference>
<name>A0ABS7CZQ5_9BACT</name>
<keyword evidence="10" id="KW-1185">Reference proteome</keyword>
<evidence type="ECO:0000256" key="7">
    <source>
        <dbReference type="SAM" id="SignalP"/>
    </source>
</evidence>
<keyword evidence="2" id="KW-0645">Protease</keyword>
<protein>
    <submittedName>
        <fullName evidence="9">M28 family peptidase</fullName>
    </submittedName>
</protein>
<evidence type="ECO:0000259" key="8">
    <source>
        <dbReference type="Pfam" id="PF04389"/>
    </source>
</evidence>
<evidence type="ECO:0000313" key="10">
    <source>
        <dbReference type="Proteomes" id="UP000813018"/>
    </source>
</evidence>
<dbReference type="SUPFAM" id="SSF53187">
    <property type="entry name" value="Zn-dependent exopeptidases"/>
    <property type="match status" value="1"/>
</dbReference>
<dbReference type="PANTHER" id="PTHR12147:SF56">
    <property type="entry name" value="AMINOPEPTIDASE YDR415C-RELATED"/>
    <property type="match status" value="1"/>
</dbReference>
<dbReference type="Gene3D" id="3.40.630.10">
    <property type="entry name" value="Zn peptidases"/>
    <property type="match status" value="2"/>
</dbReference>
<dbReference type="CDD" id="cd05660">
    <property type="entry name" value="M28_like_PA"/>
    <property type="match status" value="1"/>
</dbReference>
<reference evidence="9 10" key="1">
    <citation type="journal article" date="2016" name="Int. J. Syst. Evol. Microbiol.">
        <title>Pontibacter aydingkolensis sp. nov., isolated from soil of a salt lake.</title>
        <authorList>
            <person name="Osman G."/>
            <person name="Zhang T."/>
            <person name="Lou K."/>
            <person name="Gao Y."/>
            <person name="Chang W."/>
            <person name="Lin Q."/>
            <person name="Yang H.M."/>
            <person name="Huo X.D."/>
            <person name="Wang N."/>
        </authorList>
    </citation>
    <scope>NUCLEOTIDE SEQUENCE [LARGE SCALE GENOMIC DNA]</scope>
    <source>
        <strain evidence="9 10">KACC 19255</strain>
    </source>
</reference>
<evidence type="ECO:0000256" key="4">
    <source>
        <dbReference type="ARBA" id="ARBA00022729"/>
    </source>
</evidence>
<evidence type="ECO:0000256" key="1">
    <source>
        <dbReference type="ARBA" id="ARBA00022438"/>
    </source>
</evidence>
<dbReference type="InterPro" id="IPR046450">
    <property type="entry name" value="PA_dom_sf"/>
</dbReference>
<dbReference type="InterPro" id="IPR007484">
    <property type="entry name" value="Peptidase_M28"/>
</dbReference>
<dbReference type="Pfam" id="PF04389">
    <property type="entry name" value="Peptidase_M28"/>
    <property type="match status" value="1"/>
</dbReference>
<proteinExistence type="predicted"/>
<dbReference type="PANTHER" id="PTHR12147">
    <property type="entry name" value="METALLOPEPTIDASE M28 FAMILY MEMBER"/>
    <property type="match status" value="1"/>
</dbReference>
<evidence type="ECO:0000256" key="6">
    <source>
        <dbReference type="ARBA" id="ARBA00022833"/>
    </source>
</evidence>
<evidence type="ECO:0000256" key="3">
    <source>
        <dbReference type="ARBA" id="ARBA00022723"/>
    </source>
</evidence>
<dbReference type="InterPro" id="IPR045175">
    <property type="entry name" value="M28_fam"/>
</dbReference>
<evidence type="ECO:0000313" key="9">
    <source>
        <dbReference type="EMBL" id="MBW7469324.1"/>
    </source>
</evidence>
<keyword evidence="6" id="KW-0862">Zinc</keyword>
<sequence>MIKHVPLLALLGLMAISCSESARQVGETDTETEALATDTANLRPALQSITAADILRHTTVLASDAFEGRSPATPGEDSTVNYLTRQFRQMGLQPGNPDGTYVQEVPMFGYTPQPTATIKSGGKSINLNFPTDYVAVTRQYVPSVNVANSELVFVGYGIVAPEYGWDDYKEVDVKGKTIVMLVSDPPIPSPANPDQLDSTMFGGKAMTYYGRWTYKYEIAAEKGAAAAIIIHETGPAGYPYEVISGSHSREGFEIIAPNKNMDRAKVEAWITEEKARELFSATGRSFEQMKQAAIKKDFKPVPLNATASFNIKNKLREVKSRNVIAKLEGSDSKLKNEYVVYTAHWDHLGKDPSLQGDQIYNGALDNASGTAGLLEIAEAFTKMETKPKRSILFLAVTAEEKGLLGSKYYATNPLYPLQKTVANINMDVLNAYGPTEDVVVIGYGSSTLEDVLADAAAVQNRRIVPEASPEKGSFYRSDHFEFAKQGVPALYSKSGVVARNQPADYVQKWQDKYTANDYHKLSDEVKDDWNLEGAVEDLRLFLRVGTKVANTEKIPEWKPGTEFKARREAMLREPADSVKAKYQ</sequence>
<feature type="domain" description="Peptidase M28" evidence="8">
    <location>
        <begin position="322"/>
        <end position="537"/>
    </location>
</feature>
<evidence type="ECO:0000256" key="2">
    <source>
        <dbReference type="ARBA" id="ARBA00022670"/>
    </source>
</evidence>
<accession>A0ABS7CZQ5</accession>
<keyword evidence="5" id="KW-0378">Hydrolase</keyword>
<gene>
    <name evidence="9" type="ORF">K0O23_19805</name>
</gene>
<keyword evidence="3" id="KW-0479">Metal-binding</keyword>
<dbReference type="Proteomes" id="UP000813018">
    <property type="component" value="Unassembled WGS sequence"/>
</dbReference>
<comment type="caution">
    <text evidence="9">The sequence shown here is derived from an EMBL/GenBank/DDBJ whole genome shotgun (WGS) entry which is preliminary data.</text>
</comment>